<reference evidence="5 6" key="1">
    <citation type="submission" date="2023-11" db="EMBL/GenBank/DDBJ databases">
        <authorList>
            <person name="Val-Calvo J."/>
            <person name="Scortti M."/>
            <person name="Vazquez-Boland J."/>
        </authorList>
    </citation>
    <scope>NUCLEOTIDE SEQUENCE [LARGE SCALE GENOMIC DNA]</scope>
    <source>
        <strain evidence="5 6">DSM 46662</strain>
    </source>
</reference>
<dbReference type="CDD" id="cd03255">
    <property type="entry name" value="ABC_MJ0796_LolCDE_FtsE"/>
    <property type="match status" value="1"/>
</dbReference>
<gene>
    <name evidence="5" type="ORF">ABEU19_001150</name>
</gene>
<dbReference type="Proteomes" id="UP001629744">
    <property type="component" value="Unassembled WGS sequence"/>
</dbReference>
<name>A0ABW9FQ19_9NOCA</name>
<sequence>MLGMPTETEMPTETTVAARAVNLMKVYGSGDTQVHALAGVSAEFARGEFTAIMGPSGSGKSTLMHCLAGLDAATSGSVLIGATDLTTLSDKQMTQLRRDRIGFVFQAFNLVPTLTALENITLPLDIAGRKADQQWLDTVIDRLGLRDRLDHRPGELSGGQQQRVACARALAGQPEIIFGDEPTGNLDSRSSGEVLSILRAAVDEFDQTVVIVTHDPRAASFADRVVFLADGQIVDELREPTAESVLDRMKNLETV</sequence>
<evidence type="ECO:0000256" key="1">
    <source>
        <dbReference type="ARBA" id="ARBA00022448"/>
    </source>
</evidence>
<comment type="caution">
    <text evidence="5">The sequence shown here is derived from an EMBL/GenBank/DDBJ whole genome shotgun (WGS) entry which is preliminary data.</text>
</comment>
<dbReference type="GO" id="GO:0005524">
    <property type="term" value="F:ATP binding"/>
    <property type="evidence" value="ECO:0007669"/>
    <property type="project" value="UniProtKB-KW"/>
</dbReference>
<dbReference type="PROSITE" id="PS50893">
    <property type="entry name" value="ABC_TRANSPORTER_2"/>
    <property type="match status" value="1"/>
</dbReference>
<keyword evidence="2" id="KW-0547">Nucleotide-binding</keyword>
<dbReference type="InterPro" id="IPR027417">
    <property type="entry name" value="P-loop_NTPase"/>
</dbReference>
<dbReference type="Gene3D" id="3.40.50.300">
    <property type="entry name" value="P-loop containing nucleotide triphosphate hydrolases"/>
    <property type="match status" value="1"/>
</dbReference>
<keyword evidence="1" id="KW-0813">Transport</keyword>
<evidence type="ECO:0000259" key="4">
    <source>
        <dbReference type="PROSITE" id="PS50893"/>
    </source>
</evidence>
<dbReference type="InterPro" id="IPR015854">
    <property type="entry name" value="ABC_transpr_LolD-like"/>
</dbReference>
<feature type="domain" description="ABC transporter" evidence="4">
    <location>
        <begin position="18"/>
        <end position="255"/>
    </location>
</feature>
<proteinExistence type="predicted"/>
<keyword evidence="6" id="KW-1185">Reference proteome</keyword>
<dbReference type="SMART" id="SM00382">
    <property type="entry name" value="AAA"/>
    <property type="match status" value="1"/>
</dbReference>
<organism evidence="5 6">
    <name type="scientific">Prescottella soli</name>
    <dbReference type="NCBI Taxonomy" id="1543852"/>
    <lineage>
        <taxon>Bacteria</taxon>
        <taxon>Bacillati</taxon>
        <taxon>Actinomycetota</taxon>
        <taxon>Actinomycetes</taxon>
        <taxon>Mycobacteriales</taxon>
        <taxon>Nocardiaceae</taxon>
        <taxon>Prescottella</taxon>
    </lineage>
</organism>
<accession>A0ABW9FQ19</accession>
<dbReference type="Pfam" id="PF00005">
    <property type="entry name" value="ABC_tran"/>
    <property type="match status" value="1"/>
</dbReference>
<dbReference type="PANTHER" id="PTHR24220:SF685">
    <property type="entry name" value="ABC TRANSPORTER RELATED"/>
    <property type="match status" value="1"/>
</dbReference>
<dbReference type="RefSeq" id="WP_348607013.1">
    <property type="nucleotide sequence ID" value="NZ_CP157276.1"/>
</dbReference>
<dbReference type="SUPFAM" id="SSF52540">
    <property type="entry name" value="P-loop containing nucleoside triphosphate hydrolases"/>
    <property type="match status" value="1"/>
</dbReference>
<evidence type="ECO:0000313" key="5">
    <source>
        <dbReference type="EMBL" id="MFM1727689.1"/>
    </source>
</evidence>
<dbReference type="InterPro" id="IPR003439">
    <property type="entry name" value="ABC_transporter-like_ATP-bd"/>
</dbReference>
<keyword evidence="3 5" id="KW-0067">ATP-binding</keyword>
<dbReference type="InterPro" id="IPR017911">
    <property type="entry name" value="MacB-like_ATP-bd"/>
</dbReference>
<protein>
    <submittedName>
        <fullName evidence="5">ABC transporter ATP-binding protein</fullName>
    </submittedName>
</protein>
<evidence type="ECO:0000256" key="2">
    <source>
        <dbReference type="ARBA" id="ARBA00022741"/>
    </source>
</evidence>
<dbReference type="InterPro" id="IPR003593">
    <property type="entry name" value="AAA+_ATPase"/>
</dbReference>
<evidence type="ECO:0000256" key="3">
    <source>
        <dbReference type="ARBA" id="ARBA00022840"/>
    </source>
</evidence>
<dbReference type="EMBL" id="JBDLNU010000001">
    <property type="protein sequence ID" value="MFM1727689.1"/>
    <property type="molecule type" value="Genomic_DNA"/>
</dbReference>
<evidence type="ECO:0000313" key="6">
    <source>
        <dbReference type="Proteomes" id="UP001629744"/>
    </source>
</evidence>
<dbReference type="PANTHER" id="PTHR24220">
    <property type="entry name" value="IMPORT ATP-BINDING PROTEIN"/>
    <property type="match status" value="1"/>
</dbReference>